<dbReference type="EMBL" id="MFPX01000013">
    <property type="protein sequence ID" value="OGH66650.1"/>
    <property type="molecule type" value="Genomic_DNA"/>
</dbReference>
<dbReference type="PANTHER" id="PTHR35601">
    <property type="entry name" value="TOXIN RELE"/>
    <property type="match status" value="1"/>
</dbReference>
<comment type="similarity">
    <text evidence="1">Belongs to the RelE toxin family.</text>
</comment>
<dbReference type="InterPro" id="IPR007712">
    <property type="entry name" value="RelE/ParE_toxin"/>
</dbReference>
<dbReference type="STRING" id="1798676.A3B90_01115"/>
<evidence type="ECO:0000313" key="4">
    <source>
        <dbReference type="Proteomes" id="UP000178742"/>
    </source>
</evidence>
<sequence length="91" mass="10823">MQCTLRYTSHALKDLEQLDKKMTKRILDKLDWFVAQVQPLSFAKKLKNSDLGTYRFRVGDYRILFDIEENTSKVSILMILRIKHRKEAYGL</sequence>
<evidence type="ECO:0000256" key="1">
    <source>
        <dbReference type="ARBA" id="ARBA00006226"/>
    </source>
</evidence>
<dbReference type="Pfam" id="PF05016">
    <property type="entry name" value="ParE_toxin"/>
    <property type="match status" value="1"/>
</dbReference>
<dbReference type="InterPro" id="IPR035093">
    <property type="entry name" value="RelE/ParE_toxin_dom_sf"/>
</dbReference>
<evidence type="ECO:0008006" key="5">
    <source>
        <dbReference type="Google" id="ProtNLM"/>
    </source>
</evidence>
<proteinExistence type="inferred from homology"/>
<comment type="caution">
    <text evidence="3">The sequence shown here is derived from an EMBL/GenBank/DDBJ whole genome shotgun (WGS) entry which is preliminary data.</text>
</comment>
<reference evidence="3 4" key="1">
    <citation type="journal article" date="2016" name="Nat. Commun.">
        <title>Thousands of microbial genomes shed light on interconnected biogeochemical processes in an aquifer system.</title>
        <authorList>
            <person name="Anantharaman K."/>
            <person name="Brown C.T."/>
            <person name="Hug L.A."/>
            <person name="Sharon I."/>
            <person name="Castelle C.J."/>
            <person name="Probst A.J."/>
            <person name="Thomas B.C."/>
            <person name="Singh A."/>
            <person name="Wilkins M.J."/>
            <person name="Karaoz U."/>
            <person name="Brodie E.L."/>
            <person name="Williams K.H."/>
            <person name="Hubbard S.S."/>
            <person name="Banfield J.F."/>
        </authorList>
    </citation>
    <scope>NUCLEOTIDE SEQUENCE [LARGE SCALE GENOMIC DNA]</scope>
</reference>
<accession>A0A1F6M4Y0</accession>
<evidence type="ECO:0000313" key="3">
    <source>
        <dbReference type="EMBL" id="OGH66650.1"/>
    </source>
</evidence>
<name>A0A1F6M4Y0_9BACT</name>
<dbReference type="SUPFAM" id="SSF143011">
    <property type="entry name" value="RelE-like"/>
    <property type="match status" value="1"/>
</dbReference>
<gene>
    <name evidence="3" type="ORF">A3B90_01115</name>
</gene>
<dbReference type="Proteomes" id="UP000178742">
    <property type="component" value="Unassembled WGS sequence"/>
</dbReference>
<dbReference type="Gene3D" id="3.30.2310.20">
    <property type="entry name" value="RelE-like"/>
    <property type="match status" value="1"/>
</dbReference>
<dbReference type="AlphaFoldDB" id="A0A1F6M4Y0"/>
<organism evidence="3 4">
    <name type="scientific">Candidatus Magasanikbacteria bacterium RIFCSPHIGHO2_02_FULL_41_13</name>
    <dbReference type="NCBI Taxonomy" id="1798676"/>
    <lineage>
        <taxon>Bacteria</taxon>
        <taxon>Candidatus Magasanikiibacteriota</taxon>
    </lineage>
</organism>
<evidence type="ECO:0000256" key="2">
    <source>
        <dbReference type="ARBA" id="ARBA00022649"/>
    </source>
</evidence>
<dbReference type="PANTHER" id="PTHR35601:SF1">
    <property type="entry name" value="TOXIN RELE"/>
    <property type="match status" value="1"/>
</dbReference>
<protein>
    <recommendedName>
        <fullName evidence="5">Addiction module toxin RelE</fullName>
    </recommendedName>
</protein>
<keyword evidence="2" id="KW-1277">Toxin-antitoxin system</keyword>